<dbReference type="PANTHER" id="PTHR44846">
    <property type="entry name" value="MANNOSYL-D-GLYCERATE TRANSPORT/METABOLISM SYSTEM REPRESSOR MNGR-RELATED"/>
    <property type="match status" value="1"/>
</dbReference>
<proteinExistence type="predicted"/>
<dbReference type="Gene3D" id="3.40.1410.10">
    <property type="entry name" value="Chorismate lyase-like"/>
    <property type="match status" value="1"/>
</dbReference>
<dbReference type="InterPro" id="IPR000524">
    <property type="entry name" value="Tscrpt_reg_HTH_GntR"/>
</dbReference>
<dbReference type="InterPro" id="IPR012702">
    <property type="entry name" value="CP_lyase_PhnF"/>
</dbReference>
<dbReference type="InterPro" id="IPR028978">
    <property type="entry name" value="Chorismate_lyase_/UTRA_dom_sf"/>
</dbReference>
<dbReference type="Gene3D" id="1.10.10.10">
    <property type="entry name" value="Winged helix-like DNA-binding domain superfamily/Winged helix DNA-binding domain"/>
    <property type="match status" value="1"/>
</dbReference>
<accession>A0A926NUR6</accession>
<evidence type="ECO:0000256" key="2">
    <source>
        <dbReference type="ARBA" id="ARBA00023125"/>
    </source>
</evidence>
<comment type="caution">
    <text evidence="5">The sequence shown here is derived from an EMBL/GenBank/DDBJ whole genome shotgun (WGS) entry which is preliminary data.</text>
</comment>
<gene>
    <name evidence="5" type="primary">phnF</name>
    <name evidence="5" type="ORF">HK439_11035</name>
</gene>
<dbReference type="EMBL" id="JABFCZ010000011">
    <property type="protein sequence ID" value="MBD1546799.1"/>
    <property type="molecule type" value="Genomic_DNA"/>
</dbReference>
<dbReference type="SUPFAM" id="SSF46785">
    <property type="entry name" value="Winged helix' DNA-binding domain"/>
    <property type="match status" value="1"/>
</dbReference>
<dbReference type="RefSeq" id="WP_190291526.1">
    <property type="nucleotide sequence ID" value="NZ_JABFCZ010000011.1"/>
</dbReference>
<dbReference type="InterPro" id="IPR050679">
    <property type="entry name" value="Bact_HTH_transcr_reg"/>
</dbReference>
<evidence type="ECO:0000256" key="1">
    <source>
        <dbReference type="ARBA" id="ARBA00023015"/>
    </source>
</evidence>
<dbReference type="AlphaFoldDB" id="A0A926NUR6"/>
<protein>
    <submittedName>
        <fullName evidence="5">Phosphonate metabolism transcriptional regulator PhnF</fullName>
    </submittedName>
</protein>
<dbReference type="PROSITE" id="PS50949">
    <property type="entry name" value="HTH_GNTR"/>
    <property type="match status" value="1"/>
</dbReference>
<keyword evidence="3" id="KW-0804">Transcription</keyword>
<feature type="domain" description="HTH gntR-type" evidence="4">
    <location>
        <begin position="13"/>
        <end position="81"/>
    </location>
</feature>
<dbReference type="CDD" id="cd07377">
    <property type="entry name" value="WHTH_GntR"/>
    <property type="match status" value="1"/>
</dbReference>
<dbReference type="SMART" id="SM00866">
    <property type="entry name" value="UTRA"/>
    <property type="match status" value="1"/>
</dbReference>
<dbReference type="InterPro" id="IPR036388">
    <property type="entry name" value="WH-like_DNA-bd_sf"/>
</dbReference>
<name>A0A926NUR6_9HYPH</name>
<reference evidence="5" key="1">
    <citation type="submission" date="2020-05" db="EMBL/GenBank/DDBJ databases">
        <title>Identification of trans-AT polyketide cluster in two marine bacteria, producers of a novel glutaramide-containing polyketide sesbanimide D and analogs.</title>
        <authorList>
            <person name="Kacar D."/>
            <person name="Rodriguez P."/>
            <person name="Canedo L."/>
            <person name="Gonzalez E."/>
            <person name="Galan B."/>
            <person name="De La Calle F."/>
            <person name="Garcia J.L."/>
        </authorList>
    </citation>
    <scope>NUCLEOTIDE SEQUENCE</scope>
    <source>
        <strain evidence="5">PHM038</strain>
    </source>
</reference>
<dbReference type="PRINTS" id="PR00035">
    <property type="entry name" value="HTHGNTR"/>
</dbReference>
<dbReference type="InterPro" id="IPR036390">
    <property type="entry name" value="WH_DNA-bd_sf"/>
</dbReference>
<keyword evidence="1" id="KW-0805">Transcription regulation</keyword>
<dbReference type="NCBIfam" id="TIGR02325">
    <property type="entry name" value="C_P_lyase_phnF"/>
    <property type="match status" value="1"/>
</dbReference>
<dbReference type="SMART" id="SM00345">
    <property type="entry name" value="HTH_GNTR"/>
    <property type="match status" value="1"/>
</dbReference>
<evidence type="ECO:0000313" key="5">
    <source>
        <dbReference type="EMBL" id="MBD1546799.1"/>
    </source>
</evidence>
<organism evidence="5 6">
    <name type="scientific">Roseibium aggregatum</name>
    <dbReference type="NCBI Taxonomy" id="187304"/>
    <lineage>
        <taxon>Bacteria</taxon>
        <taxon>Pseudomonadati</taxon>
        <taxon>Pseudomonadota</taxon>
        <taxon>Alphaproteobacteria</taxon>
        <taxon>Hyphomicrobiales</taxon>
        <taxon>Stappiaceae</taxon>
        <taxon>Roseibium</taxon>
    </lineage>
</organism>
<dbReference type="GO" id="GO:0003677">
    <property type="term" value="F:DNA binding"/>
    <property type="evidence" value="ECO:0007669"/>
    <property type="project" value="UniProtKB-KW"/>
</dbReference>
<dbReference type="Pfam" id="PF07702">
    <property type="entry name" value="UTRA"/>
    <property type="match status" value="1"/>
</dbReference>
<dbReference type="PANTHER" id="PTHR44846:SF1">
    <property type="entry name" value="MANNOSYL-D-GLYCERATE TRANSPORT_METABOLISM SYSTEM REPRESSOR MNGR-RELATED"/>
    <property type="match status" value="1"/>
</dbReference>
<dbReference type="GO" id="GO:0045892">
    <property type="term" value="P:negative regulation of DNA-templated transcription"/>
    <property type="evidence" value="ECO:0007669"/>
    <property type="project" value="TreeGrafter"/>
</dbReference>
<keyword evidence="2" id="KW-0238">DNA-binding</keyword>
<dbReference type="SUPFAM" id="SSF64288">
    <property type="entry name" value="Chorismate lyase-like"/>
    <property type="match status" value="1"/>
</dbReference>
<dbReference type="Proteomes" id="UP000598467">
    <property type="component" value="Unassembled WGS sequence"/>
</dbReference>
<dbReference type="GO" id="GO:0003700">
    <property type="term" value="F:DNA-binding transcription factor activity"/>
    <property type="evidence" value="ECO:0007669"/>
    <property type="project" value="InterPro"/>
</dbReference>
<sequence>MTIRTTLDRGAGIAIWRQIMEWLKAEIASGAFEKGSRLPPESEIAARFGVNRHTVRRAIAALTAEGVLRADQGRGTFVAAAPISYPITSRTRFSEIVSGQDKAPSGRLIGAGTEEADALLANWLKVPIGTLLIRLETLRVADGVPVMVGTSWFEQSRFPNLVADYAETGSITRALAKAGVADYRRKESRVTAELVDPQDVAVLGVASGQPVLVVESLNLDADGRPMQYTRTRMAADRIQLVVES</sequence>
<dbReference type="InterPro" id="IPR011663">
    <property type="entry name" value="UTRA"/>
</dbReference>
<evidence type="ECO:0000259" key="4">
    <source>
        <dbReference type="PROSITE" id="PS50949"/>
    </source>
</evidence>
<evidence type="ECO:0000256" key="3">
    <source>
        <dbReference type="ARBA" id="ARBA00023163"/>
    </source>
</evidence>
<dbReference type="Pfam" id="PF00392">
    <property type="entry name" value="GntR"/>
    <property type="match status" value="1"/>
</dbReference>
<evidence type="ECO:0000313" key="6">
    <source>
        <dbReference type="Proteomes" id="UP000598467"/>
    </source>
</evidence>